<dbReference type="Proteomes" id="UP001500767">
    <property type="component" value="Unassembled WGS sequence"/>
</dbReference>
<evidence type="ECO:0000313" key="1">
    <source>
        <dbReference type="EMBL" id="GAA3567995.1"/>
    </source>
</evidence>
<organism evidence="1 2">
    <name type="scientific">Microlunatus spumicola</name>
    <dbReference type="NCBI Taxonomy" id="81499"/>
    <lineage>
        <taxon>Bacteria</taxon>
        <taxon>Bacillati</taxon>
        <taxon>Actinomycetota</taxon>
        <taxon>Actinomycetes</taxon>
        <taxon>Propionibacteriales</taxon>
        <taxon>Propionibacteriaceae</taxon>
        <taxon>Microlunatus</taxon>
    </lineage>
</organism>
<sequence>MHPDLQAHLDRAALPPDRARRLVDGLRVLQQIASKGDRPITYGEFAELLQPGLAPVATARTLEDIGQFCNQAAWPNVTCFVVSAATGECSAGFSKISSDDPGVARDAAWLSYAAYKNAPLVDQP</sequence>
<evidence type="ECO:0000313" key="2">
    <source>
        <dbReference type="Proteomes" id="UP001500767"/>
    </source>
</evidence>
<reference evidence="2" key="1">
    <citation type="journal article" date="2019" name="Int. J. Syst. Evol. Microbiol.">
        <title>The Global Catalogue of Microorganisms (GCM) 10K type strain sequencing project: providing services to taxonomists for standard genome sequencing and annotation.</title>
        <authorList>
            <consortium name="The Broad Institute Genomics Platform"/>
            <consortium name="The Broad Institute Genome Sequencing Center for Infectious Disease"/>
            <person name="Wu L."/>
            <person name="Ma J."/>
        </authorList>
    </citation>
    <scope>NUCLEOTIDE SEQUENCE [LARGE SCALE GENOMIC DNA]</scope>
    <source>
        <strain evidence="2">JCM 16540</strain>
    </source>
</reference>
<accession>A0ABP6XKY6</accession>
<gene>
    <name evidence="1" type="ORF">GCM10022197_25220</name>
</gene>
<dbReference type="EMBL" id="BAAAYR010000002">
    <property type="protein sequence ID" value="GAA3567995.1"/>
    <property type="molecule type" value="Genomic_DNA"/>
</dbReference>
<proteinExistence type="predicted"/>
<protein>
    <submittedName>
        <fullName evidence="1">Uncharacterized protein</fullName>
    </submittedName>
</protein>
<name>A0ABP6XKY6_9ACTN</name>
<keyword evidence="2" id="KW-1185">Reference proteome</keyword>
<comment type="caution">
    <text evidence="1">The sequence shown here is derived from an EMBL/GenBank/DDBJ whole genome shotgun (WGS) entry which is preliminary data.</text>
</comment>